<sequence>MNEQNLNEQNNKEQSIKVQHFLQSAGLCGPASLKILLSYFGKLYSEEKLAQLAQATLDNGTEHNGLVAAIKSTGGYCFAKEEGTLDELEYFVKKEKLPVIIGWFDSDEDHYSVVVNITEKNIIIVDPATNEPERWLDREKFNKIWFDFVGRENKIVSWGWYMVVSFEKREFSVKDGFYF</sequence>
<evidence type="ECO:0000313" key="3">
    <source>
        <dbReference type="Proteomes" id="UP000034727"/>
    </source>
</evidence>
<dbReference type="GO" id="GO:0005524">
    <property type="term" value="F:ATP binding"/>
    <property type="evidence" value="ECO:0007669"/>
    <property type="project" value="InterPro"/>
</dbReference>
<dbReference type="InterPro" id="IPR005074">
    <property type="entry name" value="Peptidase_C39"/>
</dbReference>
<gene>
    <name evidence="2" type="ORF">UX22_C0012G0006</name>
</gene>
<name>A0A0G1N473_9BACT</name>
<evidence type="ECO:0000259" key="1">
    <source>
        <dbReference type="PROSITE" id="PS50990"/>
    </source>
</evidence>
<dbReference type="GO" id="GO:0006508">
    <property type="term" value="P:proteolysis"/>
    <property type="evidence" value="ECO:0007669"/>
    <property type="project" value="InterPro"/>
</dbReference>
<protein>
    <recommendedName>
        <fullName evidence="1">Peptidase C39 domain-containing protein</fullName>
    </recommendedName>
</protein>
<dbReference type="EMBL" id="LCLJ01000012">
    <property type="protein sequence ID" value="KKU15087.1"/>
    <property type="molecule type" value="Genomic_DNA"/>
</dbReference>
<evidence type="ECO:0000313" key="2">
    <source>
        <dbReference type="EMBL" id="KKU15087.1"/>
    </source>
</evidence>
<dbReference type="PROSITE" id="PS50990">
    <property type="entry name" value="PEPTIDASE_C39"/>
    <property type="match status" value="1"/>
</dbReference>
<dbReference type="Gene3D" id="3.90.70.10">
    <property type="entry name" value="Cysteine proteinases"/>
    <property type="match status" value="1"/>
</dbReference>
<proteinExistence type="predicted"/>
<accession>A0A0G1N473</accession>
<feature type="domain" description="Peptidase C39" evidence="1">
    <location>
        <begin position="23"/>
        <end position="152"/>
    </location>
</feature>
<dbReference type="GO" id="GO:0008233">
    <property type="term" value="F:peptidase activity"/>
    <property type="evidence" value="ECO:0007669"/>
    <property type="project" value="InterPro"/>
</dbReference>
<dbReference type="GO" id="GO:0016020">
    <property type="term" value="C:membrane"/>
    <property type="evidence" value="ECO:0007669"/>
    <property type="project" value="InterPro"/>
</dbReference>
<dbReference type="AlphaFoldDB" id="A0A0G1N473"/>
<reference evidence="2 3" key="1">
    <citation type="journal article" date="2015" name="Nature">
        <title>rRNA introns, odd ribosomes, and small enigmatic genomes across a large radiation of phyla.</title>
        <authorList>
            <person name="Brown C.T."/>
            <person name="Hug L.A."/>
            <person name="Thomas B.C."/>
            <person name="Sharon I."/>
            <person name="Castelle C.J."/>
            <person name="Singh A."/>
            <person name="Wilkins M.J."/>
            <person name="Williams K.H."/>
            <person name="Banfield J.F."/>
        </authorList>
    </citation>
    <scope>NUCLEOTIDE SEQUENCE [LARGE SCALE GENOMIC DNA]</scope>
</reference>
<organism evidence="2 3">
    <name type="scientific">Candidatus Jorgensenbacteria bacterium GW2011_GWA2_45_9</name>
    <dbReference type="NCBI Taxonomy" id="1618663"/>
    <lineage>
        <taxon>Bacteria</taxon>
        <taxon>Candidatus Joergenseniibacteriota</taxon>
    </lineage>
</organism>
<comment type="caution">
    <text evidence="2">The sequence shown here is derived from an EMBL/GenBank/DDBJ whole genome shotgun (WGS) entry which is preliminary data.</text>
</comment>
<dbReference type="Proteomes" id="UP000034727">
    <property type="component" value="Unassembled WGS sequence"/>
</dbReference>
<dbReference type="Pfam" id="PF03412">
    <property type="entry name" value="Peptidase_C39"/>
    <property type="match status" value="1"/>
</dbReference>